<evidence type="ECO:0000313" key="2">
    <source>
        <dbReference type="EMBL" id="ACZ58995.1"/>
    </source>
</evidence>
<sequence length="64" mass="7122">MNSFKAIGQALMNNLVAVLFLMGMTILNVATYLQFNIEIGLFCTGFTLIIIALIYQFEQASTNQ</sequence>
<gene>
    <name evidence="2" type="ORF">SAP040A_013</name>
</gene>
<accession>D2J895</accession>
<dbReference type="AlphaFoldDB" id="D2J895"/>
<protein>
    <submittedName>
        <fullName evidence="2">Uncharacterized protein</fullName>
    </submittedName>
</protein>
<organism evidence="2">
    <name type="scientific">Staphylococcus aureus</name>
    <dbReference type="NCBI Taxonomy" id="1280"/>
    <lineage>
        <taxon>Bacteria</taxon>
        <taxon>Bacillati</taxon>
        <taxon>Bacillota</taxon>
        <taxon>Bacilli</taxon>
        <taxon>Bacillales</taxon>
        <taxon>Staphylococcaceae</taxon>
        <taxon>Staphylococcus</taxon>
    </lineage>
</organism>
<feature type="transmembrane region" description="Helical" evidence="1">
    <location>
        <begin position="12"/>
        <end position="33"/>
    </location>
</feature>
<geneLocation type="plasmid" evidence="2">
    <name>pWBG758</name>
</geneLocation>
<evidence type="ECO:0000256" key="1">
    <source>
        <dbReference type="SAM" id="Phobius"/>
    </source>
</evidence>
<feature type="transmembrane region" description="Helical" evidence="1">
    <location>
        <begin position="39"/>
        <end position="57"/>
    </location>
</feature>
<keyword evidence="1" id="KW-0472">Membrane</keyword>
<proteinExistence type="predicted"/>
<keyword evidence="2" id="KW-0614">Plasmid</keyword>
<reference evidence="2" key="2">
    <citation type="submission" date="2009-12" db="EMBL/GenBank/DDBJ databases">
        <authorList>
            <person name="Summers A.O."/>
            <person name="Shearer J."/>
            <person name="Wireman J."/>
        </authorList>
    </citation>
    <scope>NUCLEOTIDE SEQUENCE</scope>
    <source>
        <strain evidence="2">Y74T</strain>
        <plasmid evidence="2">pWBG758</plasmid>
    </source>
</reference>
<reference evidence="2" key="1">
    <citation type="submission" date="2009-08" db="EMBL/GenBank/DDBJ databases">
        <authorList>
            <person name="Gill J."/>
            <person name="Borman J."/>
            <person name="Shetty J."/>
            <person name="Hostetler J."/>
            <person name="Durkin S."/>
            <person name="Montgomery B."/>
        </authorList>
    </citation>
    <scope>NUCLEOTIDE SEQUENCE</scope>
    <source>
        <strain evidence="2">Y74T</strain>
        <plasmid evidence="2">pWBG758</plasmid>
    </source>
</reference>
<name>D2J895_STAAU</name>
<keyword evidence="1" id="KW-1133">Transmembrane helix</keyword>
<dbReference type="EMBL" id="GQ900400">
    <property type="protein sequence ID" value="ACZ58995.1"/>
    <property type="molecule type" value="Genomic_DNA"/>
</dbReference>
<keyword evidence="1" id="KW-0812">Transmembrane</keyword>